<reference evidence="1 2" key="1">
    <citation type="submission" date="2020-08" db="EMBL/GenBank/DDBJ databases">
        <title>The Agave Microbiome: Exploring the role of microbial communities in plant adaptations to desert environments.</title>
        <authorList>
            <person name="Partida-Martinez L.P."/>
        </authorList>
    </citation>
    <scope>NUCLEOTIDE SEQUENCE [LARGE SCALE GENOMIC DNA]</scope>
    <source>
        <strain evidence="1 2">AS2.3</strain>
    </source>
</reference>
<gene>
    <name evidence="1" type="ORF">HD841_000873</name>
</gene>
<evidence type="ECO:0000313" key="2">
    <source>
        <dbReference type="Proteomes" id="UP000517753"/>
    </source>
</evidence>
<proteinExistence type="predicted"/>
<organism evidence="1 2">
    <name type="scientific">Sphingomonas melonis</name>
    <dbReference type="NCBI Taxonomy" id="152682"/>
    <lineage>
        <taxon>Bacteria</taxon>
        <taxon>Pseudomonadati</taxon>
        <taxon>Pseudomonadota</taxon>
        <taxon>Alphaproteobacteria</taxon>
        <taxon>Sphingomonadales</taxon>
        <taxon>Sphingomonadaceae</taxon>
        <taxon>Sphingomonas</taxon>
    </lineage>
</organism>
<dbReference type="RefSeq" id="WP_179507613.1">
    <property type="nucleotide sequence ID" value="NZ_JACCBY010000001.1"/>
</dbReference>
<sequence length="134" mass="15627">MIKYLIRCKWRHQHCMIAGLRLKDPTGSCHQKQWNAQIYKDVAGYEASSFEEVKIDHCRSRRRAQAFDHLIGLIDRTCGPKDLRTCLNQSSLDISTSEGVTFNDEDKAPLQWIMHLVHPPVLIRHYRDATNPRQ</sequence>
<keyword evidence="2" id="KW-1185">Reference proteome</keyword>
<name>A0A7Y9K1N7_9SPHN</name>
<dbReference type="Proteomes" id="UP000517753">
    <property type="component" value="Unassembled WGS sequence"/>
</dbReference>
<protein>
    <submittedName>
        <fullName evidence="1">Uncharacterized protein</fullName>
    </submittedName>
</protein>
<dbReference type="EMBL" id="JACCBY010000001">
    <property type="protein sequence ID" value="NYD89104.1"/>
    <property type="molecule type" value="Genomic_DNA"/>
</dbReference>
<evidence type="ECO:0000313" key="1">
    <source>
        <dbReference type="EMBL" id="NYD89104.1"/>
    </source>
</evidence>
<accession>A0A7Y9K1N7</accession>
<dbReference type="AlphaFoldDB" id="A0A7Y9K1N7"/>
<comment type="caution">
    <text evidence="1">The sequence shown here is derived from an EMBL/GenBank/DDBJ whole genome shotgun (WGS) entry which is preliminary data.</text>
</comment>